<keyword evidence="2" id="KW-1185">Reference proteome</keyword>
<evidence type="ECO:0000313" key="1">
    <source>
        <dbReference type="EMBL" id="KIO24630.1"/>
    </source>
</evidence>
<dbReference type="HOGENOM" id="CLU_160882_1_0_1"/>
<dbReference type="AlphaFoldDB" id="A0A0C3Q5Z2"/>
<dbReference type="Proteomes" id="UP000054248">
    <property type="component" value="Unassembled WGS sequence"/>
</dbReference>
<organism evidence="1 2">
    <name type="scientific">Tulasnella calospora MUT 4182</name>
    <dbReference type="NCBI Taxonomy" id="1051891"/>
    <lineage>
        <taxon>Eukaryota</taxon>
        <taxon>Fungi</taxon>
        <taxon>Dikarya</taxon>
        <taxon>Basidiomycota</taxon>
        <taxon>Agaricomycotina</taxon>
        <taxon>Agaricomycetes</taxon>
        <taxon>Cantharellales</taxon>
        <taxon>Tulasnellaceae</taxon>
        <taxon>Tulasnella</taxon>
    </lineage>
</organism>
<proteinExistence type="predicted"/>
<reference evidence="2" key="2">
    <citation type="submission" date="2015-01" db="EMBL/GenBank/DDBJ databases">
        <title>Evolutionary Origins and Diversification of the Mycorrhizal Mutualists.</title>
        <authorList>
            <consortium name="DOE Joint Genome Institute"/>
            <consortium name="Mycorrhizal Genomics Consortium"/>
            <person name="Kohler A."/>
            <person name="Kuo A."/>
            <person name="Nagy L.G."/>
            <person name="Floudas D."/>
            <person name="Copeland A."/>
            <person name="Barry K.W."/>
            <person name="Cichocki N."/>
            <person name="Veneault-Fourrey C."/>
            <person name="LaButti K."/>
            <person name="Lindquist E.A."/>
            <person name="Lipzen A."/>
            <person name="Lundell T."/>
            <person name="Morin E."/>
            <person name="Murat C."/>
            <person name="Riley R."/>
            <person name="Ohm R."/>
            <person name="Sun H."/>
            <person name="Tunlid A."/>
            <person name="Henrissat B."/>
            <person name="Grigoriev I.V."/>
            <person name="Hibbett D.S."/>
            <person name="Martin F."/>
        </authorList>
    </citation>
    <scope>NUCLEOTIDE SEQUENCE [LARGE SCALE GENOMIC DNA]</scope>
    <source>
        <strain evidence="2">MUT 4182</strain>
    </source>
</reference>
<protein>
    <submittedName>
        <fullName evidence="1">Uncharacterized protein</fullName>
    </submittedName>
</protein>
<reference evidence="1 2" key="1">
    <citation type="submission" date="2014-04" db="EMBL/GenBank/DDBJ databases">
        <authorList>
            <consortium name="DOE Joint Genome Institute"/>
            <person name="Kuo A."/>
            <person name="Girlanda M."/>
            <person name="Perotto S."/>
            <person name="Kohler A."/>
            <person name="Nagy L.G."/>
            <person name="Floudas D."/>
            <person name="Copeland A."/>
            <person name="Barry K.W."/>
            <person name="Cichocki N."/>
            <person name="Veneault-Fourrey C."/>
            <person name="LaButti K."/>
            <person name="Lindquist E.A."/>
            <person name="Lipzen A."/>
            <person name="Lundell T."/>
            <person name="Morin E."/>
            <person name="Murat C."/>
            <person name="Sun H."/>
            <person name="Tunlid A."/>
            <person name="Henrissat B."/>
            <person name="Grigoriev I.V."/>
            <person name="Hibbett D.S."/>
            <person name="Martin F."/>
            <person name="Nordberg H.P."/>
            <person name="Cantor M.N."/>
            <person name="Hua S.X."/>
        </authorList>
    </citation>
    <scope>NUCLEOTIDE SEQUENCE [LARGE SCALE GENOMIC DNA]</scope>
    <source>
        <strain evidence="1 2">MUT 4182</strain>
    </source>
</reference>
<sequence length="88" mass="9591">MADLTLSDDIVFDGSGGADKFIRGVRKAAFQAGKHNDDAWCAGFASTCLEGPAFLFYEKLGEDVQNSWKLLRSKLVEQFPITKSGSQS</sequence>
<dbReference type="EMBL" id="KN823057">
    <property type="protein sequence ID" value="KIO24630.1"/>
    <property type="molecule type" value="Genomic_DNA"/>
</dbReference>
<dbReference type="OrthoDB" id="3250704at2759"/>
<evidence type="ECO:0000313" key="2">
    <source>
        <dbReference type="Proteomes" id="UP000054248"/>
    </source>
</evidence>
<name>A0A0C3Q5Z2_9AGAM</name>
<accession>A0A0C3Q5Z2</accession>
<gene>
    <name evidence="1" type="ORF">M407DRAFT_25969</name>
</gene>